<feature type="domain" description="CBS" evidence="7">
    <location>
        <begin position="292"/>
        <end position="348"/>
    </location>
</feature>
<accession>A0A645A4R8</accession>
<dbReference type="InterPro" id="IPR017871">
    <property type="entry name" value="ABC_transporter-like_CS"/>
</dbReference>
<dbReference type="AlphaFoldDB" id="A0A645A4R8"/>
<dbReference type="Gene3D" id="3.10.580.10">
    <property type="entry name" value="CBS-domain"/>
    <property type="match status" value="1"/>
</dbReference>
<organism evidence="8">
    <name type="scientific">bioreactor metagenome</name>
    <dbReference type="NCBI Taxonomy" id="1076179"/>
    <lineage>
        <taxon>unclassified sequences</taxon>
        <taxon>metagenomes</taxon>
        <taxon>ecological metagenomes</taxon>
    </lineage>
</organism>
<dbReference type="InterPro" id="IPR051921">
    <property type="entry name" value="ABC_osmolyte_uptake_ATP-bind"/>
</dbReference>
<protein>
    <submittedName>
        <fullName evidence="8">Glycine betaine/carnitine transport ATP-binding protein GbuA</fullName>
    </submittedName>
</protein>
<dbReference type="SMART" id="SM00382">
    <property type="entry name" value="AAA"/>
    <property type="match status" value="1"/>
</dbReference>
<reference evidence="8" key="1">
    <citation type="submission" date="2019-08" db="EMBL/GenBank/DDBJ databases">
        <authorList>
            <person name="Kucharzyk K."/>
            <person name="Murdoch R.W."/>
            <person name="Higgins S."/>
            <person name="Loffler F."/>
        </authorList>
    </citation>
    <scope>NUCLEOTIDE SEQUENCE</scope>
</reference>
<dbReference type="PROSITE" id="PS50893">
    <property type="entry name" value="ABC_TRANSPORTER_2"/>
    <property type="match status" value="1"/>
</dbReference>
<evidence type="ECO:0000256" key="2">
    <source>
        <dbReference type="ARBA" id="ARBA00022448"/>
    </source>
</evidence>
<proteinExistence type="inferred from homology"/>
<dbReference type="NCBIfam" id="TIGR01186">
    <property type="entry name" value="proV"/>
    <property type="match status" value="1"/>
</dbReference>
<dbReference type="InterPro" id="IPR046342">
    <property type="entry name" value="CBS_dom_sf"/>
</dbReference>
<dbReference type="PANTHER" id="PTHR43869">
    <property type="entry name" value="GLYCINE BETAINE/PROLINE BETAINE TRANSPORT SYSTEM ATP-BINDING PROTEIN PROV"/>
    <property type="match status" value="1"/>
</dbReference>
<evidence type="ECO:0000256" key="3">
    <source>
        <dbReference type="ARBA" id="ARBA00022741"/>
    </source>
</evidence>
<dbReference type="Gene3D" id="3.40.50.300">
    <property type="entry name" value="P-loop containing nucleotide triphosphate hydrolases"/>
    <property type="match status" value="1"/>
</dbReference>
<dbReference type="GO" id="GO:0006950">
    <property type="term" value="P:response to stress"/>
    <property type="evidence" value="ECO:0007669"/>
    <property type="project" value="UniProtKB-ARBA"/>
</dbReference>
<dbReference type="Gene3D" id="3.90.1280.20">
    <property type="match status" value="1"/>
</dbReference>
<dbReference type="PROSITE" id="PS00211">
    <property type="entry name" value="ABC_TRANSPORTER_1"/>
    <property type="match status" value="1"/>
</dbReference>
<feature type="domain" description="ABC transporter" evidence="6">
    <location>
        <begin position="41"/>
        <end position="277"/>
    </location>
</feature>
<evidence type="ECO:0000313" key="8">
    <source>
        <dbReference type="EMBL" id="MPM48190.1"/>
    </source>
</evidence>
<dbReference type="SUPFAM" id="SSF54631">
    <property type="entry name" value="CBS-domain pair"/>
    <property type="match status" value="1"/>
</dbReference>
<dbReference type="InterPro" id="IPR005892">
    <property type="entry name" value="Gly-betaine_transp_ATP-bd"/>
</dbReference>
<keyword evidence="4 8" id="KW-0067">ATP-binding</keyword>
<dbReference type="InterPro" id="IPR027417">
    <property type="entry name" value="P-loop_NTPase"/>
</dbReference>
<keyword evidence="2" id="KW-0813">Transport</keyword>
<dbReference type="InterPro" id="IPR000644">
    <property type="entry name" value="CBS_dom"/>
</dbReference>
<dbReference type="GO" id="GO:0016887">
    <property type="term" value="F:ATP hydrolysis activity"/>
    <property type="evidence" value="ECO:0007669"/>
    <property type="project" value="InterPro"/>
</dbReference>
<evidence type="ECO:0000256" key="4">
    <source>
        <dbReference type="ARBA" id="ARBA00022840"/>
    </source>
</evidence>
<dbReference type="PANTHER" id="PTHR43869:SF1">
    <property type="entry name" value="GLYCINE BETAINE_PROLINE BETAINE TRANSPORT SYSTEM ATP-BINDING PROTEIN PROV"/>
    <property type="match status" value="1"/>
</dbReference>
<comment type="caution">
    <text evidence="8">The sequence shown here is derived from an EMBL/GenBank/DDBJ whole genome shotgun (WGS) entry which is preliminary data.</text>
</comment>
<dbReference type="PROSITE" id="PS51371">
    <property type="entry name" value="CBS"/>
    <property type="match status" value="1"/>
</dbReference>
<dbReference type="InterPro" id="IPR003439">
    <property type="entry name" value="ABC_transporter-like_ATP-bd"/>
</dbReference>
<evidence type="ECO:0000259" key="7">
    <source>
        <dbReference type="PROSITE" id="PS51371"/>
    </source>
</evidence>
<evidence type="ECO:0000259" key="6">
    <source>
        <dbReference type="PROSITE" id="PS50893"/>
    </source>
</evidence>
<dbReference type="GO" id="GO:0005524">
    <property type="term" value="F:ATP binding"/>
    <property type="evidence" value="ECO:0007669"/>
    <property type="project" value="UniProtKB-KW"/>
</dbReference>
<dbReference type="FunFam" id="3.40.50.300:FF:000201">
    <property type="entry name" value="Glycine betaine/L-proline ABC transporter ATP-binding protein"/>
    <property type="match status" value="1"/>
</dbReference>
<sequence>MDNLTISKASEEAKYMLEAEHVTKIFGHNKAAASRMMEAGASKDEIHSKTGAAVALWDVSFQVKKGEIFVIIGLSGSGKSTIIRCFNQLILPTSGHVKYEGADIGSMDKRRLTDLRRNKVAMVFQHFGLFTHRSVMENVAYGLEVRGMKRAQREAKAMELIEMVGLKGWEALPISNLSGGMKQRVGIARALTNDPEVLLMDEPFSALDPLVRRDMQFELLSIQRKLNKTILFITHDINEAFKLGDTVAIMKDGKVIQIDTPDRMSMAPADDYVRQFIESADKSQVLKLQHIMVTPSCMVREKDDPAHAIREMHQNGVSSAFVVDGKMRLLGVLHLNEALRALSEKVPIAELIERDPVTAGPDDGVSDIMPLAAETKYPIAVVDEAGVLMGIVSRAAVIASLI</sequence>
<dbReference type="SMART" id="SM00116">
    <property type="entry name" value="CBS"/>
    <property type="match status" value="2"/>
</dbReference>
<dbReference type="EMBL" id="VSSQ01011989">
    <property type="protein sequence ID" value="MPM48190.1"/>
    <property type="molecule type" value="Genomic_DNA"/>
</dbReference>
<dbReference type="Pfam" id="PF00005">
    <property type="entry name" value="ABC_tran"/>
    <property type="match status" value="1"/>
</dbReference>
<keyword evidence="3" id="KW-0547">Nucleotide-binding</keyword>
<dbReference type="GO" id="GO:0006865">
    <property type="term" value="P:amino acid transport"/>
    <property type="evidence" value="ECO:0007669"/>
    <property type="project" value="UniProtKB-KW"/>
</dbReference>
<name>A0A645A4R8_9ZZZZ</name>
<comment type="similarity">
    <text evidence="1">Belongs to the ABC transporter superfamily.</text>
</comment>
<dbReference type="Pfam" id="PF00571">
    <property type="entry name" value="CBS"/>
    <property type="match status" value="2"/>
</dbReference>
<gene>
    <name evidence="8" type="primary">gbuA_5</name>
    <name evidence="8" type="ORF">SDC9_94914</name>
</gene>
<dbReference type="InterPro" id="IPR003593">
    <property type="entry name" value="AAA+_ATPase"/>
</dbReference>
<dbReference type="GO" id="GO:0016020">
    <property type="term" value="C:membrane"/>
    <property type="evidence" value="ECO:0007669"/>
    <property type="project" value="InterPro"/>
</dbReference>
<evidence type="ECO:0000256" key="5">
    <source>
        <dbReference type="ARBA" id="ARBA00022970"/>
    </source>
</evidence>
<dbReference type="GO" id="GO:0031460">
    <property type="term" value="P:glycine betaine transport"/>
    <property type="evidence" value="ECO:0007669"/>
    <property type="project" value="InterPro"/>
</dbReference>
<keyword evidence="5" id="KW-0029">Amino-acid transport</keyword>
<evidence type="ECO:0000256" key="1">
    <source>
        <dbReference type="ARBA" id="ARBA00005417"/>
    </source>
</evidence>
<dbReference type="SUPFAM" id="SSF52540">
    <property type="entry name" value="P-loop containing nucleoside triphosphate hydrolases"/>
    <property type="match status" value="1"/>
</dbReference>